<dbReference type="Gene3D" id="2.80.10.50">
    <property type="match status" value="1"/>
</dbReference>
<evidence type="ECO:0000256" key="1">
    <source>
        <dbReference type="SAM" id="MobiDB-lite"/>
    </source>
</evidence>
<feature type="chain" id="PRO_5029020411" evidence="2">
    <location>
        <begin position="21"/>
        <end position="160"/>
    </location>
</feature>
<dbReference type="RefSeq" id="WP_176145287.1">
    <property type="nucleotide sequence ID" value="NZ_CP054926.1"/>
</dbReference>
<keyword evidence="2" id="KW-0732">Signal</keyword>
<dbReference type="AlphaFoldDB" id="A0A7H8MY62"/>
<protein>
    <submittedName>
        <fullName evidence="4">RICIN domain-containing protein</fullName>
    </submittedName>
</protein>
<feature type="domain" description="Ricin B lectin" evidence="3">
    <location>
        <begin position="26"/>
        <end position="84"/>
    </location>
</feature>
<evidence type="ECO:0000259" key="3">
    <source>
        <dbReference type="Pfam" id="PF14200"/>
    </source>
</evidence>
<feature type="compositionally biased region" description="Polar residues" evidence="1">
    <location>
        <begin position="84"/>
        <end position="101"/>
    </location>
</feature>
<dbReference type="SUPFAM" id="SSF50370">
    <property type="entry name" value="Ricin B-like lectins"/>
    <property type="match status" value="1"/>
</dbReference>
<evidence type="ECO:0000313" key="4">
    <source>
        <dbReference type="EMBL" id="QKW47140.1"/>
    </source>
</evidence>
<dbReference type="GeneID" id="87636285"/>
<feature type="signal peptide" evidence="2">
    <location>
        <begin position="1"/>
        <end position="20"/>
    </location>
</feature>
<reference evidence="4 5" key="1">
    <citation type="submission" date="2020-06" db="EMBL/GenBank/DDBJ databases">
        <title>Genome mining for natural products.</title>
        <authorList>
            <person name="Zhang B."/>
            <person name="Shi J."/>
            <person name="Ge H."/>
        </authorList>
    </citation>
    <scope>NUCLEOTIDE SEQUENCE [LARGE SCALE GENOMIC DNA]</scope>
    <source>
        <strain evidence="4 5">NA06532</strain>
    </source>
</reference>
<name>A0A7H8MY62_STRMI</name>
<dbReference type="InterPro" id="IPR035992">
    <property type="entry name" value="Ricin_B-like_lectins"/>
</dbReference>
<dbReference type="Proteomes" id="UP000509345">
    <property type="component" value="Chromosome"/>
</dbReference>
<gene>
    <name evidence="4" type="ORF">HUT09_33925</name>
</gene>
<dbReference type="InterPro" id="IPR000772">
    <property type="entry name" value="Ricin_B_lectin"/>
</dbReference>
<feature type="region of interest" description="Disordered" evidence="1">
    <location>
        <begin position="84"/>
        <end position="117"/>
    </location>
</feature>
<dbReference type="PROSITE" id="PS50231">
    <property type="entry name" value="RICIN_B_LECTIN"/>
    <property type="match status" value="1"/>
</dbReference>
<sequence>MTAVSLAAVVLVAGAVPAQAAFPTDKSARFTIKNLHTGTCLTIGNQGSGRYPERRALRLRNCAAGARNQQWTRDPATQHIVSVSQPDQEINRSNGSPTASVDTRPVSEGTGAPFRENGGRIVADFYDHRTGFLTPRPGGGTVYLEKRELTGRFWETTTVQ</sequence>
<organism evidence="4 5">
    <name type="scientific">Streptomyces microflavus</name>
    <name type="common">Streptomyces lipmanii</name>
    <dbReference type="NCBI Taxonomy" id="1919"/>
    <lineage>
        <taxon>Bacteria</taxon>
        <taxon>Bacillati</taxon>
        <taxon>Actinomycetota</taxon>
        <taxon>Actinomycetes</taxon>
        <taxon>Kitasatosporales</taxon>
        <taxon>Streptomycetaceae</taxon>
        <taxon>Streptomyces</taxon>
    </lineage>
</organism>
<evidence type="ECO:0000256" key="2">
    <source>
        <dbReference type="SAM" id="SignalP"/>
    </source>
</evidence>
<dbReference type="EMBL" id="CP054926">
    <property type="protein sequence ID" value="QKW47140.1"/>
    <property type="molecule type" value="Genomic_DNA"/>
</dbReference>
<proteinExistence type="predicted"/>
<dbReference type="Pfam" id="PF14200">
    <property type="entry name" value="RicinB_lectin_2"/>
    <property type="match status" value="1"/>
</dbReference>
<evidence type="ECO:0000313" key="5">
    <source>
        <dbReference type="Proteomes" id="UP000509345"/>
    </source>
</evidence>
<accession>A0A7H8MY62</accession>